<accession>A0A0H3A0G8</accession>
<name>A0A0H3A0G8_MYCA1</name>
<sequence>MQLSGRPSDEVAEVLATGRGEITTLFVSMATRHPDGNDADYLRWHTLDHRPEQHRLAAVRASLRLVSTPACRAARAVGDGPLDAVDHVMTYFFTDASGLRGFNELSTALGDAGRKVPLLPPVQRGVYDVGRKVAAPRVKVGADVLPWLPVRGAVLLVERGSAPVDPLVEVDGVAGAWSASSRRIFADSGNAQEDQSITYCFVDDDPVATAWRMRPALTARWADAGVEPLIAAPFFAVVPYEWDRYVP</sequence>
<evidence type="ECO:0000313" key="1">
    <source>
        <dbReference type="EMBL" id="ABK67510.1"/>
    </source>
</evidence>
<organism evidence="1 2">
    <name type="scientific">Mycobacterium avium (strain 104)</name>
    <dbReference type="NCBI Taxonomy" id="243243"/>
    <lineage>
        <taxon>Bacteria</taxon>
        <taxon>Bacillati</taxon>
        <taxon>Actinomycetota</taxon>
        <taxon>Actinomycetes</taxon>
        <taxon>Mycobacteriales</taxon>
        <taxon>Mycobacteriaceae</taxon>
        <taxon>Mycobacterium</taxon>
        <taxon>Mycobacterium avium complex (MAC)</taxon>
    </lineage>
</organism>
<dbReference type="Proteomes" id="UP000001574">
    <property type="component" value="Chromosome"/>
</dbReference>
<protein>
    <submittedName>
        <fullName evidence="1">Uncharacterized protein</fullName>
    </submittedName>
</protein>
<proteinExistence type="predicted"/>
<gene>
    <name evidence="1" type="ordered locus">MAV_0922</name>
</gene>
<dbReference type="RefSeq" id="WP_011723839.1">
    <property type="nucleotide sequence ID" value="NC_008595.1"/>
</dbReference>
<dbReference type="EMBL" id="CP000479">
    <property type="protein sequence ID" value="ABK67510.1"/>
    <property type="molecule type" value="Genomic_DNA"/>
</dbReference>
<dbReference type="AlphaFoldDB" id="A0A0H3A0G8"/>
<dbReference type="HOGENOM" id="CLU_086336_0_0_11"/>
<evidence type="ECO:0000313" key="2">
    <source>
        <dbReference type="Proteomes" id="UP000001574"/>
    </source>
</evidence>
<dbReference type="KEGG" id="mav:MAV_0922"/>
<reference evidence="1 2" key="1">
    <citation type="submission" date="2006-10" db="EMBL/GenBank/DDBJ databases">
        <authorList>
            <person name="Fleischmann R.D."/>
            <person name="Dodson R.J."/>
            <person name="Haft D.H."/>
            <person name="Merkel J.S."/>
            <person name="Nelson W.C."/>
            <person name="Fraser C.M."/>
        </authorList>
    </citation>
    <scope>NUCLEOTIDE SEQUENCE [LARGE SCALE GENOMIC DNA]</scope>
    <source>
        <strain evidence="1 2">104</strain>
    </source>
</reference>